<dbReference type="InterPro" id="IPR055743">
    <property type="entry name" value="DUF7319"/>
</dbReference>
<dbReference type="EMBL" id="JBHTAP010000001">
    <property type="protein sequence ID" value="MFC7235921.1"/>
    <property type="molecule type" value="Genomic_DNA"/>
</dbReference>
<dbReference type="Proteomes" id="UP001596398">
    <property type="component" value="Unassembled WGS sequence"/>
</dbReference>
<accession>A0ABD5ZQL5</accession>
<keyword evidence="2" id="KW-1133">Transmembrane helix</keyword>
<feature type="transmembrane region" description="Helical" evidence="2">
    <location>
        <begin position="201"/>
        <end position="222"/>
    </location>
</feature>
<organism evidence="4 5">
    <name type="scientific">Halosegnis marinus</name>
    <dbReference type="NCBI Taxonomy" id="3034023"/>
    <lineage>
        <taxon>Archaea</taxon>
        <taxon>Methanobacteriati</taxon>
        <taxon>Methanobacteriota</taxon>
        <taxon>Stenosarchaea group</taxon>
        <taxon>Halobacteria</taxon>
        <taxon>Halobacteriales</taxon>
        <taxon>Natronomonadaceae</taxon>
        <taxon>Halosegnis</taxon>
    </lineage>
</organism>
<evidence type="ECO:0000259" key="3">
    <source>
        <dbReference type="Pfam" id="PF24003"/>
    </source>
</evidence>
<name>A0ABD5ZQL5_9EURY</name>
<feature type="region of interest" description="Disordered" evidence="1">
    <location>
        <begin position="249"/>
        <end position="278"/>
    </location>
</feature>
<feature type="transmembrane region" description="Helical" evidence="2">
    <location>
        <begin position="173"/>
        <end position="195"/>
    </location>
</feature>
<reference evidence="4 5" key="1">
    <citation type="journal article" date="2019" name="Int. J. Syst. Evol. Microbiol.">
        <title>The Global Catalogue of Microorganisms (GCM) 10K type strain sequencing project: providing services to taxonomists for standard genome sequencing and annotation.</title>
        <authorList>
            <consortium name="The Broad Institute Genomics Platform"/>
            <consortium name="The Broad Institute Genome Sequencing Center for Infectious Disease"/>
            <person name="Wu L."/>
            <person name="Ma J."/>
        </authorList>
    </citation>
    <scope>NUCLEOTIDE SEQUENCE [LARGE SCALE GENOMIC DNA]</scope>
    <source>
        <strain evidence="4 5">DT85</strain>
    </source>
</reference>
<keyword evidence="2" id="KW-0472">Membrane</keyword>
<evidence type="ECO:0000313" key="4">
    <source>
        <dbReference type="EMBL" id="MFC7235921.1"/>
    </source>
</evidence>
<dbReference type="Pfam" id="PF24003">
    <property type="entry name" value="DUF7319"/>
    <property type="match status" value="1"/>
</dbReference>
<dbReference type="AlphaFoldDB" id="A0ABD5ZQL5"/>
<evidence type="ECO:0000256" key="1">
    <source>
        <dbReference type="SAM" id="MobiDB-lite"/>
    </source>
</evidence>
<dbReference type="GeneID" id="79267622"/>
<keyword evidence="5" id="KW-1185">Reference proteome</keyword>
<comment type="caution">
    <text evidence="4">The sequence shown here is derived from an EMBL/GenBank/DDBJ whole genome shotgun (WGS) entry which is preliminary data.</text>
</comment>
<proteinExistence type="predicted"/>
<feature type="region of interest" description="Disordered" evidence="1">
    <location>
        <begin position="1"/>
        <end position="44"/>
    </location>
</feature>
<evidence type="ECO:0000313" key="5">
    <source>
        <dbReference type="Proteomes" id="UP001596398"/>
    </source>
</evidence>
<sequence length="278" mass="30557">MADASSDPAEPEEGTVESAVRRVEPDESEELSTEELRRRVEDEYDFEDFTPADMKRMSPEEWEAVFDPDTWITGPELLDRVEADTKRRVLDRDVFARVERMANPDRVVAYSDEGYAVVYEDGSIEGEGTVLRDLKPSVALCSMDSYEAPDLPDEDLLPRPMEVPQGSGEFGNLMIQLVAGALFLSGAVLGGAALFTADLGVIAGTAGILFLVAGGVLFFTVANARLSDRFRAEEYRNRLRAVGMEDDELPEWLPESARETPGLDRGAAADAPDGENRD</sequence>
<dbReference type="RefSeq" id="WP_276234064.1">
    <property type="nucleotide sequence ID" value="NZ_CP119802.1"/>
</dbReference>
<protein>
    <recommendedName>
        <fullName evidence="3">DUF7319 domain-containing protein</fullName>
    </recommendedName>
</protein>
<gene>
    <name evidence="4" type="ORF">ACFQJ4_11395</name>
</gene>
<keyword evidence="2" id="KW-0812">Transmembrane</keyword>
<evidence type="ECO:0000256" key="2">
    <source>
        <dbReference type="SAM" id="Phobius"/>
    </source>
</evidence>
<feature type="domain" description="DUF7319" evidence="3">
    <location>
        <begin position="57"/>
        <end position="256"/>
    </location>
</feature>